<keyword evidence="6" id="KW-0479">Metal-binding</keyword>
<evidence type="ECO:0000256" key="5">
    <source>
        <dbReference type="ARBA" id="ARBA00023136"/>
    </source>
</evidence>
<dbReference type="RefSeq" id="XP_014152608.1">
    <property type="nucleotide sequence ID" value="XM_014297133.1"/>
</dbReference>
<keyword evidence="4 7" id="KW-1133">Transmembrane helix</keyword>
<evidence type="ECO:0000313" key="8">
    <source>
        <dbReference type="EMBL" id="KNC78706.1"/>
    </source>
</evidence>
<dbReference type="eggNOG" id="KOG0748">
    <property type="taxonomic scope" value="Eukaryota"/>
</dbReference>
<feature type="transmembrane region" description="Helical" evidence="7">
    <location>
        <begin position="228"/>
        <end position="248"/>
    </location>
</feature>
<dbReference type="GO" id="GO:0046872">
    <property type="term" value="F:metal ion binding"/>
    <property type="evidence" value="ECO:0007669"/>
    <property type="project" value="UniProtKB-KW"/>
</dbReference>
<keyword evidence="5 7" id="KW-0472">Membrane</keyword>
<comment type="subcellular location">
    <subcellularLocation>
        <location evidence="1">Membrane</location>
        <topology evidence="1">Multi-pass membrane protein</topology>
    </subcellularLocation>
</comment>
<feature type="transmembrane region" description="Helical" evidence="7">
    <location>
        <begin position="254"/>
        <end position="272"/>
    </location>
</feature>
<evidence type="ECO:0000313" key="9">
    <source>
        <dbReference type="Proteomes" id="UP000054560"/>
    </source>
</evidence>
<dbReference type="Proteomes" id="UP000054560">
    <property type="component" value="Unassembled WGS sequence"/>
</dbReference>
<feature type="binding site" evidence="6">
    <location>
        <position position="295"/>
    </location>
    <ligand>
        <name>Zn(2+)</name>
        <dbReference type="ChEBI" id="CHEBI:29105"/>
    </ligand>
</feature>
<dbReference type="InterPro" id="IPR004254">
    <property type="entry name" value="AdipoR/HlyIII-related"/>
</dbReference>
<organism evidence="8 9">
    <name type="scientific">Sphaeroforma arctica JP610</name>
    <dbReference type="NCBI Taxonomy" id="667725"/>
    <lineage>
        <taxon>Eukaryota</taxon>
        <taxon>Ichthyosporea</taxon>
        <taxon>Ichthyophonida</taxon>
        <taxon>Sphaeroforma</taxon>
    </lineage>
</organism>
<keyword evidence="9" id="KW-1185">Reference proteome</keyword>
<sequence length="336" mass="38619">MSCGKPDHFDYGPQPDVCFKDNNVHARKMNNLSKFNQSSSDISNGVSTKITERKHLSRRLTRNEVAQHALAPHIHYGYPRIDSFVDGLQSMFRLHNETVNIWTHIFGFICTIGFLSLTGLEYQNYHIMDSVMLTVFAVCCALCFTGSILFHTFKCYSYEIYKLVVMLDYLGIFVMIYGSFFSGLYFEFYCQSTERTVYQVGITILVITGVIFSFSPKFDDDRYMHYRLGIFFGVGAFAVIPMMSVAATEGVGRVAKWFVLLLLYSGGAVFYVTKFPESRFPGRFQIWFSSHQLWHGMVVAAALWQYYSLKHLHVEKSMRGCKVVDDGLLMLLSSYW</sequence>
<evidence type="ECO:0000256" key="4">
    <source>
        <dbReference type="ARBA" id="ARBA00022989"/>
    </source>
</evidence>
<accession>A0A0L0FQ99</accession>
<feature type="binding site" evidence="6">
    <location>
        <position position="291"/>
    </location>
    <ligand>
        <name>Zn(2+)</name>
        <dbReference type="ChEBI" id="CHEBI:29105"/>
    </ligand>
</feature>
<evidence type="ECO:0000256" key="7">
    <source>
        <dbReference type="SAM" id="Phobius"/>
    </source>
</evidence>
<keyword evidence="6" id="KW-0862">Zinc</keyword>
<protein>
    <submittedName>
        <fullName evidence="8">Uncharacterized protein</fullName>
    </submittedName>
</protein>
<dbReference type="Pfam" id="PF03006">
    <property type="entry name" value="HlyIII"/>
    <property type="match status" value="1"/>
</dbReference>
<dbReference type="GeneID" id="25909382"/>
<feature type="transmembrane region" description="Helical" evidence="7">
    <location>
        <begin position="131"/>
        <end position="151"/>
    </location>
</feature>
<dbReference type="GO" id="GO:0016020">
    <property type="term" value="C:membrane"/>
    <property type="evidence" value="ECO:0007669"/>
    <property type="project" value="UniProtKB-SubCell"/>
</dbReference>
<dbReference type="PANTHER" id="PTHR20855">
    <property type="entry name" value="ADIPOR/PROGESTIN RECEPTOR-RELATED"/>
    <property type="match status" value="1"/>
</dbReference>
<feature type="binding site" evidence="6">
    <location>
        <position position="151"/>
    </location>
    <ligand>
        <name>Zn(2+)</name>
        <dbReference type="ChEBI" id="CHEBI:29105"/>
    </ligand>
</feature>
<feature type="transmembrane region" description="Helical" evidence="7">
    <location>
        <begin position="197"/>
        <end position="216"/>
    </location>
</feature>
<gene>
    <name evidence="8" type="ORF">SARC_08878</name>
</gene>
<dbReference type="EMBL" id="KQ242439">
    <property type="protein sequence ID" value="KNC78706.1"/>
    <property type="molecule type" value="Genomic_DNA"/>
</dbReference>
<feature type="transmembrane region" description="Helical" evidence="7">
    <location>
        <begin position="99"/>
        <end position="119"/>
    </location>
</feature>
<evidence type="ECO:0000256" key="2">
    <source>
        <dbReference type="ARBA" id="ARBA00007018"/>
    </source>
</evidence>
<evidence type="ECO:0000256" key="6">
    <source>
        <dbReference type="PIRSR" id="PIRSR604254-1"/>
    </source>
</evidence>
<dbReference type="STRING" id="667725.A0A0L0FQ99"/>
<evidence type="ECO:0000256" key="1">
    <source>
        <dbReference type="ARBA" id="ARBA00004141"/>
    </source>
</evidence>
<dbReference type="GO" id="GO:0038023">
    <property type="term" value="F:signaling receptor activity"/>
    <property type="evidence" value="ECO:0007669"/>
    <property type="project" value="TreeGrafter"/>
</dbReference>
<feature type="transmembrane region" description="Helical" evidence="7">
    <location>
        <begin position="284"/>
        <end position="307"/>
    </location>
</feature>
<keyword evidence="3 7" id="KW-0812">Transmembrane</keyword>
<evidence type="ECO:0000256" key="3">
    <source>
        <dbReference type="ARBA" id="ARBA00022692"/>
    </source>
</evidence>
<dbReference type="PANTHER" id="PTHR20855:SF52">
    <property type="entry name" value="ADIPONECTIN RECEPTOR PROTEIN"/>
    <property type="match status" value="1"/>
</dbReference>
<dbReference type="AlphaFoldDB" id="A0A0L0FQ99"/>
<proteinExistence type="inferred from homology"/>
<dbReference type="OrthoDB" id="5585746at2759"/>
<reference evidence="8 9" key="1">
    <citation type="submission" date="2011-02" db="EMBL/GenBank/DDBJ databases">
        <title>The Genome Sequence of Sphaeroforma arctica JP610.</title>
        <authorList>
            <consortium name="The Broad Institute Genome Sequencing Platform"/>
            <person name="Russ C."/>
            <person name="Cuomo C."/>
            <person name="Young S.K."/>
            <person name="Zeng Q."/>
            <person name="Gargeya S."/>
            <person name="Alvarado L."/>
            <person name="Berlin A."/>
            <person name="Chapman S.B."/>
            <person name="Chen Z."/>
            <person name="Freedman E."/>
            <person name="Gellesch M."/>
            <person name="Goldberg J."/>
            <person name="Griggs A."/>
            <person name="Gujja S."/>
            <person name="Heilman E."/>
            <person name="Heiman D."/>
            <person name="Howarth C."/>
            <person name="Mehta T."/>
            <person name="Neiman D."/>
            <person name="Pearson M."/>
            <person name="Roberts A."/>
            <person name="Saif S."/>
            <person name="Shea T."/>
            <person name="Shenoy N."/>
            <person name="Sisk P."/>
            <person name="Stolte C."/>
            <person name="Sykes S."/>
            <person name="White J."/>
            <person name="Yandava C."/>
            <person name="Burger G."/>
            <person name="Gray M.W."/>
            <person name="Holland P.W.H."/>
            <person name="King N."/>
            <person name="Lang F.B.F."/>
            <person name="Roger A.J."/>
            <person name="Ruiz-Trillo I."/>
            <person name="Haas B."/>
            <person name="Nusbaum C."/>
            <person name="Birren B."/>
        </authorList>
    </citation>
    <scope>NUCLEOTIDE SEQUENCE [LARGE SCALE GENOMIC DNA]</scope>
    <source>
        <strain evidence="8 9">JP610</strain>
    </source>
</reference>
<comment type="similarity">
    <text evidence="2">Belongs to the ADIPOR family.</text>
</comment>
<feature type="transmembrane region" description="Helical" evidence="7">
    <location>
        <begin position="163"/>
        <end position="185"/>
    </location>
</feature>
<name>A0A0L0FQ99_9EUKA</name>